<organism evidence="3 4">
    <name type="scientific">Longimonas halophila</name>
    <dbReference type="NCBI Taxonomy" id="1469170"/>
    <lineage>
        <taxon>Bacteria</taxon>
        <taxon>Pseudomonadati</taxon>
        <taxon>Rhodothermota</taxon>
        <taxon>Rhodothermia</taxon>
        <taxon>Rhodothermales</taxon>
        <taxon>Salisaetaceae</taxon>
        <taxon>Longimonas</taxon>
    </lineage>
</organism>
<dbReference type="PANTHER" id="PTHR46361">
    <property type="entry name" value="ELECTRON CARRIER/ PROTEIN DISULFIDE OXIDOREDUCTASE"/>
    <property type="match status" value="1"/>
</dbReference>
<dbReference type="OrthoDB" id="526867at2"/>
<comment type="caution">
    <text evidence="3">The sequence shown here is derived from an EMBL/GenBank/DDBJ whole genome shotgun (WGS) entry which is preliminary data.</text>
</comment>
<evidence type="ECO:0000313" key="4">
    <source>
        <dbReference type="Proteomes" id="UP000221024"/>
    </source>
</evidence>
<protein>
    <submittedName>
        <fullName evidence="3">DUF547 domain-containing protein</fullName>
    </submittedName>
</protein>
<dbReference type="Proteomes" id="UP000221024">
    <property type="component" value="Unassembled WGS sequence"/>
</dbReference>
<accession>A0A2H3NR13</accession>
<dbReference type="Pfam" id="PF04784">
    <property type="entry name" value="DUF547"/>
    <property type="match status" value="1"/>
</dbReference>
<evidence type="ECO:0000256" key="1">
    <source>
        <dbReference type="SAM" id="SignalP"/>
    </source>
</evidence>
<feature type="chain" id="PRO_5013964570" evidence="1">
    <location>
        <begin position="18"/>
        <end position="253"/>
    </location>
</feature>
<feature type="signal peptide" evidence="1">
    <location>
        <begin position="1"/>
        <end position="17"/>
    </location>
</feature>
<keyword evidence="4" id="KW-1185">Reference proteome</keyword>
<dbReference type="EMBL" id="PDEP01000011">
    <property type="protein sequence ID" value="PEN05744.1"/>
    <property type="molecule type" value="Genomic_DNA"/>
</dbReference>
<dbReference type="InterPro" id="IPR006869">
    <property type="entry name" value="DUF547"/>
</dbReference>
<dbReference type="PANTHER" id="PTHR46361:SF3">
    <property type="entry name" value="ELECTRON CARRIER_ PROTEIN DISULFIDE OXIDOREDUCTASE"/>
    <property type="match status" value="1"/>
</dbReference>
<name>A0A2H3NR13_9BACT</name>
<evidence type="ECO:0000259" key="2">
    <source>
        <dbReference type="Pfam" id="PF04784"/>
    </source>
</evidence>
<sequence length="253" mass="28395">MPVLLLCALCVSIPATAQPVDHSAFTDVLGTYVDAEHRVDYTQLRTDRATTLDPYLEQLATANLETLSRNERLAFWMNAYNALTMALILEHDTVDTIWSITPGNTPETTTESPFALPVGTVADTMRTLDEIEHGIIRERFDEPRIHFALVCAAASCPPLRREAYTGHALDAQLEDQTRAFLHNPALNQIPATEDTIRVSRLLDWYQADFGPDAEAVQQYIAPYIDDPEVQEALRNGTYTVAYLPYDWALNAQR</sequence>
<keyword evidence="1" id="KW-0732">Signal</keyword>
<dbReference type="AlphaFoldDB" id="A0A2H3NR13"/>
<evidence type="ECO:0000313" key="3">
    <source>
        <dbReference type="EMBL" id="PEN05744.1"/>
    </source>
</evidence>
<feature type="domain" description="DUF547" evidence="2">
    <location>
        <begin position="65"/>
        <end position="181"/>
    </location>
</feature>
<proteinExistence type="predicted"/>
<gene>
    <name evidence="3" type="ORF">CRI93_11595</name>
</gene>
<reference evidence="3 4" key="1">
    <citation type="submission" date="2017-10" db="EMBL/GenBank/DDBJ databases">
        <title>Draft genome of Longimonas halophila.</title>
        <authorList>
            <person name="Goh K.M."/>
            <person name="Shamsir M.S."/>
            <person name="Lim S.W."/>
        </authorList>
    </citation>
    <scope>NUCLEOTIDE SEQUENCE [LARGE SCALE GENOMIC DNA]</scope>
    <source>
        <strain evidence="3 4">KCTC 42399</strain>
    </source>
</reference>